<dbReference type="Proteomes" id="UP000030765">
    <property type="component" value="Unassembled WGS sequence"/>
</dbReference>
<feature type="compositionally biased region" description="Low complexity" evidence="1">
    <location>
        <begin position="249"/>
        <end position="258"/>
    </location>
</feature>
<feature type="compositionally biased region" description="Polar residues" evidence="1">
    <location>
        <begin position="21"/>
        <end position="37"/>
    </location>
</feature>
<evidence type="ECO:0000313" key="2">
    <source>
        <dbReference type="EMBL" id="KFB50884.1"/>
    </source>
</evidence>
<accession>A0A084WKZ0</accession>
<dbReference type="EMBL" id="KE525350">
    <property type="protein sequence ID" value="KFB50884.1"/>
    <property type="molecule type" value="Genomic_DNA"/>
</dbReference>
<dbReference type="EMBL" id="ATLV01024160">
    <property type="status" value="NOT_ANNOTATED_CDS"/>
    <property type="molecule type" value="Genomic_DNA"/>
</dbReference>
<dbReference type="VEuPathDB" id="VectorBase:ASIS009239"/>
<feature type="region of interest" description="Disordered" evidence="1">
    <location>
        <begin position="221"/>
        <end position="270"/>
    </location>
</feature>
<feature type="compositionally biased region" description="Polar residues" evidence="1">
    <location>
        <begin position="416"/>
        <end position="427"/>
    </location>
</feature>
<feature type="compositionally biased region" description="Polar residues" evidence="1">
    <location>
        <begin position="341"/>
        <end position="351"/>
    </location>
</feature>
<organism evidence="2">
    <name type="scientific">Anopheles sinensis</name>
    <name type="common">Mosquito</name>
    <dbReference type="NCBI Taxonomy" id="74873"/>
    <lineage>
        <taxon>Eukaryota</taxon>
        <taxon>Metazoa</taxon>
        <taxon>Ecdysozoa</taxon>
        <taxon>Arthropoda</taxon>
        <taxon>Hexapoda</taxon>
        <taxon>Insecta</taxon>
        <taxon>Pterygota</taxon>
        <taxon>Neoptera</taxon>
        <taxon>Endopterygota</taxon>
        <taxon>Diptera</taxon>
        <taxon>Nematocera</taxon>
        <taxon>Culicoidea</taxon>
        <taxon>Culicidae</taxon>
        <taxon>Anophelinae</taxon>
        <taxon>Anopheles</taxon>
    </lineage>
</organism>
<evidence type="ECO:0000313" key="4">
    <source>
        <dbReference type="Proteomes" id="UP000030765"/>
    </source>
</evidence>
<gene>
    <name evidence="2" type="ORF">ZHAS_00019230</name>
</gene>
<dbReference type="STRING" id="74873.A0A084WKZ0"/>
<keyword evidence="4" id="KW-1185">Reference proteome</keyword>
<feature type="region of interest" description="Disordered" evidence="1">
    <location>
        <begin position="397"/>
        <end position="427"/>
    </location>
</feature>
<dbReference type="AlphaFoldDB" id="A0A084WKZ0"/>
<feature type="compositionally biased region" description="Polar residues" evidence="1">
    <location>
        <begin position="458"/>
        <end position="468"/>
    </location>
</feature>
<feature type="compositionally biased region" description="Basic and acidic residues" evidence="1">
    <location>
        <begin position="398"/>
        <end position="415"/>
    </location>
</feature>
<protein>
    <submittedName>
        <fullName evidence="2">AGAP005039-PA-like protein</fullName>
    </submittedName>
</protein>
<reference evidence="2 4" key="1">
    <citation type="journal article" date="2014" name="BMC Genomics">
        <title>Genome sequence of Anopheles sinensis provides insight into genetics basis of mosquito competence for malaria parasites.</title>
        <authorList>
            <person name="Zhou D."/>
            <person name="Zhang D."/>
            <person name="Ding G."/>
            <person name="Shi L."/>
            <person name="Hou Q."/>
            <person name="Ye Y."/>
            <person name="Xu Y."/>
            <person name="Zhou H."/>
            <person name="Xiong C."/>
            <person name="Li S."/>
            <person name="Yu J."/>
            <person name="Hong S."/>
            <person name="Yu X."/>
            <person name="Zou P."/>
            <person name="Chen C."/>
            <person name="Chang X."/>
            <person name="Wang W."/>
            <person name="Lv Y."/>
            <person name="Sun Y."/>
            <person name="Ma L."/>
            <person name="Shen B."/>
            <person name="Zhu C."/>
        </authorList>
    </citation>
    <scope>NUCLEOTIDE SEQUENCE [LARGE SCALE GENOMIC DNA]</scope>
</reference>
<feature type="compositionally biased region" description="Pro residues" evidence="1">
    <location>
        <begin position="221"/>
        <end position="236"/>
    </location>
</feature>
<sequence>MSDDDARLASAVPSPNCAEDVTTSTEHGSHALEQSNGKGDDGNDKSIAGKAKVPTTDVGEQAKDETVVDVSAPQADDHETPKGKRKCVQFSTTLHGEAEDMTLRKFIEGDEILDKKNPFKDDDQGYYVLEKQGRMQDKKFYSNAHEIGIARDGNDGNDDVDNDNEFITKEEILRQSKYVKTYIKNPDKRLNYDKSVIQKLNAIKAQGREVRDVVVIECTTPPPPLPAPQVRPPVPAPRAVYQRSDRNNNNRSQRSPQQAHTWNPKPMPRARREYAEVKVRTGSADAEESLYDSNEVVLNALKFDSRFRQVEFGSQDDIDTIAEKTEDAEGAEAVVAEEQTIPRSETSTAVSTPAKGQPEGRKSTFAEDVKKSFSNTVKSADFMKYLQSKGLSLVPAKKSIDGSKRPDVKSIEKGRTLSSPVPVTPPRQQTKLSVLTKFLQQSLFTPKTPNDPAYSSFLPRSSTPTHARSQLPLRNGHTGATYNGSLVKRSVSVDAKPKVNFKQFDQVDAASIRRPVSVNDFDRPKLRTGFANQSMSRIESARRPVKNAGVQVNLSNGGTSVGGGRVTAVALPPRPGSWQPVSAVHGDSMVVGNHHMAYTGNHRTDNRFHGGASSLQTVAPLYAEPLRELTISPVPLGRNRSVVDSGYHIYEQTPDNLRREMLYGKIGHHPSNGWHPQDRRSYSSMQEGGVAIGNGTYGRLRPLYVSSPLSTQSTPIRRASETLDREQILHRIYDFCRRSIRNSKSSVHSNQTEPLYQGTTPSVRLVGSGTSTLPIERPRVQRVQSLINPRTPTAGATNYTRAVGTMGVNQPPLARRNQHDRNIENIYAFVNKK</sequence>
<dbReference type="VEuPathDB" id="VectorBase:ASIC019230"/>
<feature type="region of interest" description="Disordered" evidence="1">
    <location>
        <begin position="1"/>
        <end position="86"/>
    </location>
</feature>
<dbReference type="OrthoDB" id="6022652at2759"/>
<reference evidence="3" key="2">
    <citation type="submission" date="2020-05" db="UniProtKB">
        <authorList>
            <consortium name="EnsemblMetazoa"/>
        </authorList>
    </citation>
    <scope>IDENTIFICATION</scope>
</reference>
<feature type="region of interest" description="Disordered" evidence="1">
    <location>
        <begin position="329"/>
        <end position="366"/>
    </location>
</feature>
<feature type="region of interest" description="Disordered" evidence="1">
    <location>
        <begin position="745"/>
        <end position="764"/>
    </location>
</feature>
<proteinExistence type="predicted"/>
<name>A0A084WKZ0_ANOSI</name>
<evidence type="ECO:0000256" key="1">
    <source>
        <dbReference type="SAM" id="MobiDB-lite"/>
    </source>
</evidence>
<evidence type="ECO:0000313" key="3">
    <source>
        <dbReference type="EnsemblMetazoa" id="ASIC019230-PA"/>
    </source>
</evidence>
<dbReference type="OMA" id="YDFCRRS"/>
<feature type="region of interest" description="Disordered" evidence="1">
    <location>
        <begin position="445"/>
        <end position="482"/>
    </location>
</feature>
<dbReference type="EnsemblMetazoa" id="ASIC019230-RA">
    <property type="protein sequence ID" value="ASIC019230-PA"/>
    <property type="gene ID" value="ASIC019230"/>
</dbReference>